<dbReference type="AlphaFoldDB" id="A0A3B0R024"/>
<dbReference type="GO" id="GO:0051539">
    <property type="term" value="F:4 iron, 4 sulfur cluster binding"/>
    <property type="evidence" value="ECO:0007669"/>
    <property type="project" value="UniProtKB-KW"/>
</dbReference>
<dbReference type="Pfam" id="PF00037">
    <property type="entry name" value="Fer4"/>
    <property type="match status" value="1"/>
</dbReference>
<evidence type="ECO:0000256" key="6">
    <source>
        <dbReference type="ARBA" id="ARBA00023004"/>
    </source>
</evidence>
<feature type="domain" description="4Fe-4S ferredoxin-type" evidence="8">
    <location>
        <begin position="1"/>
        <end position="29"/>
    </location>
</feature>
<dbReference type="NCBIfam" id="NF033683">
    <property type="entry name" value="di_4Fe-4S_YfhL"/>
    <property type="match status" value="1"/>
</dbReference>
<dbReference type="InterPro" id="IPR017896">
    <property type="entry name" value="4Fe4S_Fe-S-bd"/>
</dbReference>
<comment type="cofactor">
    <cofactor evidence="1">
        <name>[4Fe-4S] cluster</name>
        <dbReference type="ChEBI" id="CHEBI:49883"/>
    </cofactor>
</comment>
<evidence type="ECO:0000256" key="3">
    <source>
        <dbReference type="ARBA" id="ARBA00022485"/>
    </source>
</evidence>
<evidence type="ECO:0000256" key="5">
    <source>
        <dbReference type="ARBA" id="ARBA00022982"/>
    </source>
</evidence>
<keyword evidence="7" id="KW-0411">Iron-sulfur</keyword>
<name>A0A3B0R024_9ZZZZ</name>
<dbReference type="PROSITE" id="PS51379">
    <property type="entry name" value="4FE4S_FER_2"/>
    <property type="match status" value="1"/>
</dbReference>
<dbReference type="Gene3D" id="3.30.70.20">
    <property type="match status" value="1"/>
</dbReference>
<evidence type="ECO:0000256" key="7">
    <source>
        <dbReference type="ARBA" id="ARBA00023014"/>
    </source>
</evidence>
<evidence type="ECO:0000256" key="1">
    <source>
        <dbReference type="ARBA" id="ARBA00001966"/>
    </source>
</evidence>
<dbReference type="FunFam" id="3.30.70.20:FF:000045">
    <property type="entry name" value="Ferredoxin, 4Fe-4S"/>
    <property type="match status" value="1"/>
</dbReference>
<evidence type="ECO:0000256" key="4">
    <source>
        <dbReference type="ARBA" id="ARBA00022723"/>
    </source>
</evidence>
<accession>A0A3B0R024</accession>
<reference evidence="9" key="1">
    <citation type="submission" date="2018-06" db="EMBL/GenBank/DDBJ databases">
        <authorList>
            <person name="Zhirakovskaya E."/>
        </authorList>
    </citation>
    <scope>NUCLEOTIDE SEQUENCE</scope>
</reference>
<keyword evidence="3" id="KW-0004">4Fe-4S</keyword>
<evidence type="ECO:0000256" key="2">
    <source>
        <dbReference type="ARBA" id="ARBA00022448"/>
    </source>
</evidence>
<keyword evidence="6" id="KW-0408">Iron</keyword>
<dbReference type="SUPFAM" id="SSF54862">
    <property type="entry name" value="4Fe-4S ferredoxins"/>
    <property type="match status" value="1"/>
</dbReference>
<dbReference type="InterPro" id="IPR017900">
    <property type="entry name" value="4Fe4S_Fe_S_CS"/>
</dbReference>
<organism evidence="9">
    <name type="scientific">hydrothermal vent metagenome</name>
    <dbReference type="NCBI Taxonomy" id="652676"/>
    <lineage>
        <taxon>unclassified sequences</taxon>
        <taxon>metagenomes</taxon>
        <taxon>ecological metagenomes</taxon>
    </lineage>
</organism>
<protein>
    <submittedName>
        <fullName evidence="9">Ferredoxin</fullName>
    </submittedName>
</protein>
<keyword evidence="2" id="KW-0813">Transport</keyword>
<keyword evidence="5" id="KW-0249">Electron transport</keyword>
<sequence>MALNITEDCVACGVCEPECPVGAISEGDPLYTIDPEKCVECKGYFDSPKCAEVCPTDSCVPA</sequence>
<dbReference type="InterPro" id="IPR047927">
    <property type="entry name" value="YfhL-like"/>
</dbReference>
<proteinExistence type="predicted"/>
<keyword evidence="4" id="KW-0479">Metal-binding</keyword>
<dbReference type="GO" id="GO:0046872">
    <property type="term" value="F:metal ion binding"/>
    <property type="evidence" value="ECO:0007669"/>
    <property type="project" value="UniProtKB-KW"/>
</dbReference>
<dbReference type="PROSITE" id="PS00198">
    <property type="entry name" value="4FE4S_FER_1"/>
    <property type="match status" value="1"/>
</dbReference>
<gene>
    <name evidence="9" type="ORF">MNBD_DELTA01-206</name>
</gene>
<evidence type="ECO:0000313" key="9">
    <source>
        <dbReference type="EMBL" id="VAV85882.1"/>
    </source>
</evidence>
<dbReference type="EMBL" id="UOEA01000105">
    <property type="protein sequence ID" value="VAV85882.1"/>
    <property type="molecule type" value="Genomic_DNA"/>
</dbReference>
<evidence type="ECO:0000259" key="8">
    <source>
        <dbReference type="PROSITE" id="PS51379"/>
    </source>
</evidence>